<evidence type="ECO:0000256" key="2">
    <source>
        <dbReference type="ARBA" id="ARBA00022643"/>
    </source>
</evidence>
<dbReference type="SUPFAM" id="SSF47384">
    <property type="entry name" value="Homodimeric domain of signal transducing histidine kinase"/>
    <property type="match status" value="1"/>
</dbReference>
<dbReference type="EMBL" id="AOJE01000010">
    <property type="protein sequence ID" value="ELZ42840.1"/>
    <property type="molecule type" value="Genomic_DNA"/>
</dbReference>
<keyword evidence="6" id="KW-0808">Transferase</keyword>
<name>M0E4X7_9EURY</name>
<dbReference type="Gene3D" id="3.30.450.20">
    <property type="entry name" value="PAS domain"/>
    <property type="match status" value="1"/>
</dbReference>
<dbReference type="InterPro" id="IPR036890">
    <property type="entry name" value="HATPase_C_sf"/>
</dbReference>
<feature type="domain" description="PAC" evidence="5">
    <location>
        <begin position="210"/>
        <end position="264"/>
    </location>
</feature>
<keyword evidence="2" id="KW-0288">FMN</keyword>
<dbReference type="SMART" id="SM00086">
    <property type="entry name" value="PAC"/>
    <property type="match status" value="1"/>
</dbReference>
<dbReference type="InterPro" id="IPR035965">
    <property type="entry name" value="PAS-like_dom_sf"/>
</dbReference>
<dbReference type="InterPro" id="IPR000700">
    <property type="entry name" value="PAS-assoc_C"/>
</dbReference>
<dbReference type="eggNOG" id="arCOG02278">
    <property type="taxonomic scope" value="Archaea"/>
</dbReference>
<dbReference type="Pfam" id="PF02518">
    <property type="entry name" value="HATPase_c"/>
    <property type="match status" value="1"/>
</dbReference>
<dbReference type="CDD" id="cd00075">
    <property type="entry name" value="HATPase"/>
    <property type="match status" value="1"/>
</dbReference>
<comment type="caution">
    <text evidence="6">The sequence shown here is derived from an EMBL/GenBank/DDBJ whole genome shotgun (WGS) entry which is preliminary data.</text>
</comment>
<dbReference type="InterPro" id="IPR011006">
    <property type="entry name" value="CheY-like_superfamily"/>
</dbReference>
<dbReference type="NCBIfam" id="TIGR00229">
    <property type="entry name" value="sensory_box"/>
    <property type="match status" value="1"/>
</dbReference>
<dbReference type="InterPro" id="IPR000014">
    <property type="entry name" value="PAS"/>
</dbReference>
<dbReference type="SUPFAM" id="SSF55874">
    <property type="entry name" value="ATPase domain of HSP90 chaperone/DNA topoisomerase II/histidine kinase"/>
    <property type="match status" value="1"/>
</dbReference>
<dbReference type="InterPro" id="IPR036097">
    <property type="entry name" value="HisK_dim/P_sf"/>
</dbReference>
<keyword evidence="7" id="KW-1185">Reference proteome</keyword>
<evidence type="ECO:0000259" key="4">
    <source>
        <dbReference type="PROSITE" id="PS50109"/>
    </source>
</evidence>
<dbReference type="PANTHER" id="PTHR47429:SF2">
    <property type="entry name" value="PROTEIN TWIN LOV 1"/>
    <property type="match status" value="1"/>
</dbReference>
<dbReference type="Gene3D" id="1.10.287.130">
    <property type="match status" value="1"/>
</dbReference>
<keyword evidence="6" id="KW-0418">Kinase</keyword>
<dbReference type="Gene3D" id="3.30.565.10">
    <property type="entry name" value="Histidine kinase-like ATPase, C-terminal domain"/>
    <property type="match status" value="1"/>
</dbReference>
<accession>M0E4X7</accession>
<dbReference type="eggNOG" id="arCOG02364">
    <property type="taxonomic scope" value="Archaea"/>
</dbReference>
<dbReference type="InterPro" id="IPR001610">
    <property type="entry name" value="PAC"/>
</dbReference>
<dbReference type="PROSITE" id="PS50113">
    <property type="entry name" value="PAC"/>
    <property type="match status" value="1"/>
</dbReference>
<dbReference type="SMART" id="SM00387">
    <property type="entry name" value="HATPase_c"/>
    <property type="match status" value="1"/>
</dbReference>
<gene>
    <name evidence="6" type="ORF">C471_02570</name>
</gene>
<dbReference type="PATRIC" id="fig|1227484.4.peg.524"/>
<dbReference type="InterPro" id="IPR003661">
    <property type="entry name" value="HisK_dim/P_dom"/>
</dbReference>
<dbReference type="CDD" id="cd00082">
    <property type="entry name" value="HisKA"/>
    <property type="match status" value="1"/>
</dbReference>
<evidence type="ECO:0000313" key="6">
    <source>
        <dbReference type="EMBL" id="ELZ42840.1"/>
    </source>
</evidence>
<dbReference type="Pfam" id="PF13426">
    <property type="entry name" value="PAS_9"/>
    <property type="match status" value="1"/>
</dbReference>
<evidence type="ECO:0000256" key="3">
    <source>
        <dbReference type="ARBA" id="ARBA00022991"/>
    </source>
</evidence>
<reference evidence="6 7" key="1">
    <citation type="journal article" date="2014" name="PLoS Genet.">
        <title>Phylogenetically driven sequencing of extremely halophilic archaea reveals strategies for static and dynamic osmo-response.</title>
        <authorList>
            <person name="Becker E.A."/>
            <person name="Seitzer P.M."/>
            <person name="Tritt A."/>
            <person name="Larsen D."/>
            <person name="Krusor M."/>
            <person name="Yao A.I."/>
            <person name="Wu D."/>
            <person name="Madern D."/>
            <person name="Eisen J.A."/>
            <person name="Darling A.E."/>
            <person name="Facciotti M.T."/>
        </authorList>
    </citation>
    <scope>NUCLEOTIDE SEQUENCE [LARGE SCALE GENOMIC DNA]</scope>
    <source>
        <strain evidence="6 7">DSM 1137</strain>
    </source>
</reference>
<dbReference type="PANTHER" id="PTHR47429">
    <property type="entry name" value="PROTEIN TWIN LOV 1"/>
    <property type="match status" value="1"/>
</dbReference>
<evidence type="ECO:0000259" key="5">
    <source>
        <dbReference type="PROSITE" id="PS50113"/>
    </source>
</evidence>
<organism evidence="6 7">
    <name type="scientific">Halorubrum saccharovorum DSM 1137</name>
    <dbReference type="NCBI Taxonomy" id="1227484"/>
    <lineage>
        <taxon>Archaea</taxon>
        <taxon>Methanobacteriati</taxon>
        <taxon>Methanobacteriota</taxon>
        <taxon>Stenosarchaea group</taxon>
        <taxon>Halobacteria</taxon>
        <taxon>Halobacteriales</taxon>
        <taxon>Haloferacaceae</taxon>
        <taxon>Halorubrum</taxon>
    </lineage>
</organism>
<dbReference type="InterPro" id="IPR003594">
    <property type="entry name" value="HATPase_dom"/>
</dbReference>
<feature type="domain" description="Histidine kinase" evidence="4">
    <location>
        <begin position="268"/>
        <end position="475"/>
    </location>
</feature>
<dbReference type="PROSITE" id="PS50109">
    <property type="entry name" value="HIS_KIN"/>
    <property type="match status" value="1"/>
</dbReference>
<sequence length="475" mass="53514">MDEEVRVLLFMRSGRDRELVAEALGDRFRVESTTDAAALDSRFDCCVCDDEGFERAAGSIESRRERAAPAFLPFVLLAGGDTDRETTQEAWDHVDDVIELPVRKRALRTRIGNLVERRRTTLRLADREQRLAAAVEEIRQKERAMDEAPVGIALAEPGTGNNPLTYVNEEFERLTGYGPEVLGKDCRLLQGEDTDPATTAAIREAIDDERPVSVDILNYRANGKKFWNQLTVAPIHDETGDVIRFVGFQTDITDRKIRERRLEVMSRVLNHNLRNKMNLIEGYTELLRSDPDEEQRRKSLDVISETTDDLMRIAEAVRKIDHTLSKTDPGETAVELRDRLSELLSQMTDQYPNATFHLSLPDGDSLGVSVLGLQTAIEEGVENAVKHNDDPEPTVWIRAERGDEGWIEIEIEDDGPGIPEHETHVLERGETSLKHADRLGIWLMYWVVSKAGGQFSVESSETGGTLLRMTIPARS</sequence>
<protein>
    <submittedName>
        <fullName evidence="6">Histidine kinase</fullName>
    </submittedName>
</protein>
<dbReference type="GO" id="GO:0000155">
    <property type="term" value="F:phosphorelay sensor kinase activity"/>
    <property type="evidence" value="ECO:0007669"/>
    <property type="project" value="InterPro"/>
</dbReference>
<dbReference type="STRING" id="1227484.C471_02570"/>
<dbReference type="CDD" id="cd00130">
    <property type="entry name" value="PAS"/>
    <property type="match status" value="1"/>
</dbReference>
<dbReference type="Proteomes" id="UP000011514">
    <property type="component" value="Unassembled WGS sequence"/>
</dbReference>
<evidence type="ECO:0000256" key="1">
    <source>
        <dbReference type="ARBA" id="ARBA00022630"/>
    </source>
</evidence>
<evidence type="ECO:0000313" key="7">
    <source>
        <dbReference type="Proteomes" id="UP000011514"/>
    </source>
</evidence>
<proteinExistence type="predicted"/>
<dbReference type="InterPro" id="IPR005467">
    <property type="entry name" value="His_kinase_dom"/>
</dbReference>
<keyword evidence="1" id="KW-0285">Flavoprotein</keyword>
<dbReference type="SUPFAM" id="SSF55785">
    <property type="entry name" value="PYP-like sensor domain (PAS domain)"/>
    <property type="match status" value="1"/>
</dbReference>
<dbReference type="AlphaFoldDB" id="M0E4X7"/>
<keyword evidence="3" id="KW-0157">Chromophore</keyword>
<dbReference type="SUPFAM" id="SSF52172">
    <property type="entry name" value="CheY-like"/>
    <property type="match status" value="1"/>
</dbReference>